<dbReference type="PROSITE" id="PS00059">
    <property type="entry name" value="ADH_ZINC"/>
    <property type="match status" value="1"/>
</dbReference>
<evidence type="ECO:0000256" key="5">
    <source>
        <dbReference type="ARBA" id="ARBA00023002"/>
    </source>
</evidence>
<accession>A0A6S7CB36</accession>
<comment type="cofactor">
    <cofactor evidence="1 6">
        <name>Zn(2+)</name>
        <dbReference type="ChEBI" id="CHEBI:29105"/>
    </cofactor>
</comment>
<evidence type="ECO:0000259" key="7">
    <source>
        <dbReference type="SMART" id="SM00829"/>
    </source>
</evidence>
<keyword evidence="4 6" id="KW-0862">Zinc</keyword>
<evidence type="ECO:0000313" key="8">
    <source>
        <dbReference type="EMBL" id="CAB3839829.1"/>
    </source>
</evidence>
<dbReference type="EC" id="1.1.1.1" evidence="8"/>
<evidence type="ECO:0000256" key="3">
    <source>
        <dbReference type="ARBA" id="ARBA00022723"/>
    </source>
</evidence>
<dbReference type="Gene3D" id="3.90.180.10">
    <property type="entry name" value="Medium-chain alcohol dehydrogenases, catalytic domain"/>
    <property type="match status" value="1"/>
</dbReference>
<dbReference type="RefSeq" id="WP_175206019.1">
    <property type="nucleotide sequence ID" value="NZ_CADILG010000005.1"/>
</dbReference>
<organism evidence="8 9">
    <name type="scientific">Achromobacter anxifer</name>
    <dbReference type="NCBI Taxonomy" id="1287737"/>
    <lineage>
        <taxon>Bacteria</taxon>
        <taxon>Pseudomonadati</taxon>
        <taxon>Pseudomonadota</taxon>
        <taxon>Betaproteobacteria</taxon>
        <taxon>Burkholderiales</taxon>
        <taxon>Alcaligenaceae</taxon>
        <taxon>Achromobacter</taxon>
    </lineage>
</organism>
<proteinExistence type="inferred from homology"/>
<keyword evidence="5 8" id="KW-0560">Oxidoreductase</keyword>
<dbReference type="Pfam" id="PF08240">
    <property type="entry name" value="ADH_N"/>
    <property type="match status" value="1"/>
</dbReference>
<dbReference type="Proteomes" id="UP000494117">
    <property type="component" value="Unassembled WGS sequence"/>
</dbReference>
<comment type="similarity">
    <text evidence="2 6">Belongs to the zinc-containing alcohol dehydrogenase family.</text>
</comment>
<name>A0A6S7CB36_9BURK</name>
<gene>
    <name evidence="8" type="primary">adh_2</name>
    <name evidence="8" type="ORF">LMG26858_01137</name>
</gene>
<evidence type="ECO:0000313" key="9">
    <source>
        <dbReference type="Proteomes" id="UP000494117"/>
    </source>
</evidence>
<keyword evidence="9" id="KW-1185">Reference proteome</keyword>
<dbReference type="PANTHER" id="PTHR42813:SF4">
    <property type="entry name" value="NADP-DEPENDENT ISOPROPANOL DEHYDROGENASE"/>
    <property type="match status" value="1"/>
</dbReference>
<dbReference type="InterPro" id="IPR020843">
    <property type="entry name" value="ER"/>
</dbReference>
<evidence type="ECO:0000256" key="4">
    <source>
        <dbReference type="ARBA" id="ARBA00022833"/>
    </source>
</evidence>
<dbReference type="Pfam" id="PF00107">
    <property type="entry name" value="ADH_zinc_N"/>
    <property type="match status" value="1"/>
</dbReference>
<dbReference type="AlphaFoldDB" id="A0A6S7CB36"/>
<keyword evidence="3 6" id="KW-0479">Metal-binding</keyword>
<dbReference type="SUPFAM" id="SSF50129">
    <property type="entry name" value="GroES-like"/>
    <property type="match status" value="1"/>
</dbReference>
<dbReference type="InterPro" id="IPR013149">
    <property type="entry name" value="ADH-like_C"/>
</dbReference>
<evidence type="ECO:0000256" key="1">
    <source>
        <dbReference type="ARBA" id="ARBA00001947"/>
    </source>
</evidence>
<dbReference type="GO" id="GO:0008270">
    <property type="term" value="F:zinc ion binding"/>
    <property type="evidence" value="ECO:0007669"/>
    <property type="project" value="InterPro"/>
</dbReference>
<dbReference type="PANTHER" id="PTHR42813">
    <property type="entry name" value="ZINC-TYPE ALCOHOL DEHYDROGENASE-LIKE"/>
    <property type="match status" value="1"/>
</dbReference>
<evidence type="ECO:0000256" key="6">
    <source>
        <dbReference type="RuleBase" id="RU361277"/>
    </source>
</evidence>
<dbReference type="InterPro" id="IPR011032">
    <property type="entry name" value="GroES-like_sf"/>
</dbReference>
<dbReference type="InterPro" id="IPR002328">
    <property type="entry name" value="ADH_Zn_CS"/>
</dbReference>
<dbReference type="SMART" id="SM00829">
    <property type="entry name" value="PKS_ER"/>
    <property type="match status" value="1"/>
</dbReference>
<evidence type="ECO:0000256" key="2">
    <source>
        <dbReference type="ARBA" id="ARBA00008072"/>
    </source>
</evidence>
<dbReference type="EMBL" id="CADILG010000005">
    <property type="protein sequence ID" value="CAB3839829.1"/>
    <property type="molecule type" value="Genomic_DNA"/>
</dbReference>
<dbReference type="InterPro" id="IPR013154">
    <property type="entry name" value="ADH-like_N"/>
</dbReference>
<dbReference type="SUPFAM" id="SSF51735">
    <property type="entry name" value="NAD(P)-binding Rossmann-fold domains"/>
    <property type="match status" value="1"/>
</dbReference>
<protein>
    <submittedName>
        <fullName evidence="8">Alcohol dehydrogenase</fullName>
        <ecNumber evidence="8">1.1.1.1</ecNumber>
    </submittedName>
</protein>
<dbReference type="GO" id="GO:0004022">
    <property type="term" value="F:alcohol dehydrogenase (NAD+) activity"/>
    <property type="evidence" value="ECO:0007669"/>
    <property type="project" value="UniProtKB-EC"/>
</dbReference>
<dbReference type="CDD" id="cd08285">
    <property type="entry name" value="NADP_ADH"/>
    <property type="match status" value="1"/>
</dbReference>
<dbReference type="Gene3D" id="3.40.50.720">
    <property type="entry name" value="NAD(P)-binding Rossmann-like Domain"/>
    <property type="match status" value="1"/>
</dbReference>
<sequence>MNTMMKAVVFAGPGRIEIREKRIPDVGPNDALIRITTTTICGTDIHILKGEYPVEPGLTIGHEPVGIIEKLGSAVTGYQEGQRVIAGAICPNFNSYAAQDGAPSQDGSYLVASGVCGCHGYRATAGWRFGNMIDGAQAEYLLVPDAQANLAPVPDGLTDEQVLMCPDIMSTGFKGAENANIRIGDTVAVFAQGPIGLCAAAGARLLGATTVIGVDGNAQRLAMSRSWGTDVVLNFHDCDVVDEIMRLTGGRGVDSAIEALGQQNTFESALRVLKPGGTLSSLGVYSSDLKIPISAFAAGLGDHRINTALCPGGKERMRRLMRVLESGRLDLGKMVTHRFTLDQITDAYDLFANQRDNVLKVAIRPAA</sequence>
<feature type="domain" description="Enoyl reductase (ER)" evidence="7">
    <location>
        <begin position="14"/>
        <end position="359"/>
    </location>
</feature>
<dbReference type="InterPro" id="IPR036291">
    <property type="entry name" value="NAD(P)-bd_dom_sf"/>
</dbReference>
<reference evidence="8 9" key="1">
    <citation type="submission" date="2020-04" db="EMBL/GenBank/DDBJ databases">
        <authorList>
            <person name="De Canck E."/>
        </authorList>
    </citation>
    <scope>NUCLEOTIDE SEQUENCE [LARGE SCALE GENOMIC DNA]</scope>
    <source>
        <strain evidence="8 9">LMG 26858</strain>
    </source>
</reference>